<proteinExistence type="predicted"/>
<feature type="region of interest" description="Disordered" evidence="1">
    <location>
        <begin position="240"/>
        <end position="270"/>
    </location>
</feature>
<feature type="compositionally biased region" description="Polar residues" evidence="1">
    <location>
        <begin position="323"/>
        <end position="334"/>
    </location>
</feature>
<name>A0ABR0BM51_PURLI</name>
<gene>
    <name evidence="2" type="ORF">Purlil1_10611</name>
</gene>
<sequence>MLALSGIESNAFSSQQVGSWHRSVTTLPRQQLARVRKTNESKATIFLLKEEHDELSTLMGRQALTVVAACIFTCLNLALAHQLMRCKSPDRRRSGICQQREGTMPESGSLPQTASRAIAKPQRPRHTEIKSTVRTATPLNQVRVQASQAPEACANNKATMARIVRLPAKVKQGLHIAPHRVPADDLMRDPPLFWFFLVVAQPCTTISKGCARWALWALAAARANTKRAPGDETRLILVFDPGPQEARRRKGEEQRRDETKRDDPAYGLSRAGPSAMVARTLRTPDPFGQPVIRCCPLSPHSTTATPPTRHKWDWATMGTIEDTQCSPPTTTSYEYSAPGPQGTDAPGTQTQPTRSGAAWSRAADAGTTLRALQIFIAKSCPKEQTQVVLPVLDYN</sequence>
<accession>A0ABR0BM51</accession>
<feature type="region of interest" description="Disordered" evidence="1">
    <location>
        <begin position="99"/>
        <end position="127"/>
    </location>
</feature>
<feature type="region of interest" description="Disordered" evidence="1">
    <location>
        <begin position="323"/>
        <end position="356"/>
    </location>
</feature>
<evidence type="ECO:0000313" key="3">
    <source>
        <dbReference type="Proteomes" id="UP001287286"/>
    </source>
</evidence>
<dbReference type="EMBL" id="JAWRVI010000055">
    <property type="protein sequence ID" value="KAK4083978.1"/>
    <property type="molecule type" value="Genomic_DNA"/>
</dbReference>
<evidence type="ECO:0000256" key="1">
    <source>
        <dbReference type="SAM" id="MobiDB-lite"/>
    </source>
</evidence>
<comment type="caution">
    <text evidence="2">The sequence shown here is derived from an EMBL/GenBank/DDBJ whole genome shotgun (WGS) entry which is preliminary data.</text>
</comment>
<feature type="compositionally biased region" description="Basic and acidic residues" evidence="1">
    <location>
        <begin position="250"/>
        <end position="264"/>
    </location>
</feature>
<reference evidence="2 3" key="1">
    <citation type="journal article" date="2024" name="Microbiol. Resour. Announc.">
        <title>Genome annotations for the ascomycete fungi Trichoderma harzianum, Trichoderma aggressivum, and Purpureocillium lilacinum.</title>
        <authorList>
            <person name="Beijen E.P.W."/>
            <person name="Ohm R.A."/>
        </authorList>
    </citation>
    <scope>NUCLEOTIDE SEQUENCE [LARGE SCALE GENOMIC DNA]</scope>
    <source>
        <strain evidence="2 3">CBS 150709</strain>
    </source>
</reference>
<dbReference type="Proteomes" id="UP001287286">
    <property type="component" value="Unassembled WGS sequence"/>
</dbReference>
<evidence type="ECO:0000313" key="2">
    <source>
        <dbReference type="EMBL" id="KAK4083978.1"/>
    </source>
</evidence>
<protein>
    <submittedName>
        <fullName evidence="2">Uncharacterized protein</fullName>
    </submittedName>
</protein>
<organism evidence="2 3">
    <name type="scientific">Purpureocillium lilacinum</name>
    <name type="common">Paecilomyces lilacinus</name>
    <dbReference type="NCBI Taxonomy" id="33203"/>
    <lineage>
        <taxon>Eukaryota</taxon>
        <taxon>Fungi</taxon>
        <taxon>Dikarya</taxon>
        <taxon>Ascomycota</taxon>
        <taxon>Pezizomycotina</taxon>
        <taxon>Sordariomycetes</taxon>
        <taxon>Hypocreomycetidae</taxon>
        <taxon>Hypocreales</taxon>
        <taxon>Ophiocordycipitaceae</taxon>
        <taxon>Purpureocillium</taxon>
    </lineage>
</organism>
<keyword evidence="3" id="KW-1185">Reference proteome</keyword>